<feature type="compositionally biased region" description="Pro residues" evidence="1">
    <location>
        <begin position="634"/>
        <end position="643"/>
    </location>
</feature>
<dbReference type="GO" id="GO:0005737">
    <property type="term" value="C:cytoplasm"/>
    <property type="evidence" value="ECO:0007669"/>
    <property type="project" value="TreeGrafter"/>
</dbReference>
<evidence type="ECO:0000259" key="3">
    <source>
        <dbReference type="PROSITE" id="PS50191"/>
    </source>
</evidence>
<evidence type="ECO:0000313" key="5">
    <source>
        <dbReference type="Proteomes" id="UP000186817"/>
    </source>
</evidence>
<sequence>MRWSCHRRWWRWLHWLPAALIVHFAKDFGGFSAPGGEGQKRLVDLGVPTSEAAGVAALAEAVAAEGPEPLADPLTLLRFYRARGRDVEAAAGMYNATLAWRSSFSIPLVMDAYGEPGHYKPDSGRATDPATWTWVCAPRTPQSQLAMRHAFFGRICTHMADEPILIWRAGSADYKGIVREDMVDLMIQAFVVHLEDALQASRAASLRKGELVRARLIIDCDGFGFDNARYIPILRRIISLGKSYFPEVTASVTVVRAPAFLATFYGLIRLFLAGKKGKPLACNSRERTFEPWSYVKFLEEHTNVSLESAAEDFYPQYCELHGVPALVDELRQAAMIQELKLMQPGPQDPNVHSTVAITPLADVMGPAACLESRGFKFPSACPVQALIAMDEALSRLSQSVEKELQAKMESLVQQFMVDSVELCRQVCKQHFADFRQAQLRDATDPVVIAVTQGRGPTRDEATRQAARLLVSSAILVSATGDSAAATEPVKAPPAVSVVAPPKVVHPGPKNALPKPMSKQALMPKPKPQDARKSITEQVMGGMTGLLGSKAAAPKAEPKAVIKAPAKAKAPPESSLPVPAGMLSYIRKSFAGPPAQAAPTPGPSSPPKAPQGKAELPKKSAPKMDAKAVAKAPAKPKPPQPAEPIEPTETATSLEDFETF</sequence>
<feature type="domain" description="CRAL-TRIO" evidence="3">
    <location>
        <begin position="139"/>
        <end position="316"/>
    </location>
</feature>
<evidence type="ECO:0000313" key="4">
    <source>
        <dbReference type="EMBL" id="OLP98002.1"/>
    </source>
</evidence>
<dbReference type="InterPro" id="IPR036273">
    <property type="entry name" value="CRAL/TRIO_N_dom_sf"/>
</dbReference>
<dbReference type="Proteomes" id="UP000186817">
    <property type="component" value="Unassembled WGS sequence"/>
</dbReference>
<reference evidence="4 5" key="1">
    <citation type="submission" date="2016-02" db="EMBL/GenBank/DDBJ databases">
        <title>Genome analysis of coral dinoflagellate symbionts highlights evolutionary adaptations to a symbiotic lifestyle.</title>
        <authorList>
            <person name="Aranda M."/>
            <person name="Li Y."/>
            <person name="Liew Y.J."/>
            <person name="Baumgarten S."/>
            <person name="Simakov O."/>
            <person name="Wilson M."/>
            <person name="Piel J."/>
            <person name="Ashoor H."/>
            <person name="Bougouffa S."/>
            <person name="Bajic V.B."/>
            <person name="Ryu T."/>
            <person name="Ravasi T."/>
            <person name="Bayer T."/>
            <person name="Micklem G."/>
            <person name="Kim H."/>
            <person name="Bhak J."/>
            <person name="Lajeunesse T.C."/>
            <person name="Voolstra C.R."/>
        </authorList>
    </citation>
    <scope>NUCLEOTIDE SEQUENCE [LARGE SCALE GENOMIC DNA]</scope>
    <source>
        <strain evidence="4 5">CCMP2467</strain>
    </source>
</reference>
<keyword evidence="5" id="KW-1185">Reference proteome</keyword>
<organism evidence="4 5">
    <name type="scientific">Symbiodinium microadriaticum</name>
    <name type="common">Dinoflagellate</name>
    <name type="synonym">Zooxanthella microadriatica</name>
    <dbReference type="NCBI Taxonomy" id="2951"/>
    <lineage>
        <taxon>Eukaryota</taxon>
        <taxon>Sar</taxon>
        <taxon>Alveolata</taxon>
        <taxon>Dinophyceae</taxon>
        <taxon>Suessiales</taxon>
        <taxon>Symbiodiniaceae</taxon>
        <taxon>Symbiodinium</taxon>
    </lineage>
</organism>
<dbReference type="PANTHER" id="PTHR23324">
    <property type="entry name" value="SEC14 RELATED PROTEIN"/>
    <property type="match status" value="1"/>
</dbReference>
<comment type="caution">
    <text evidence="4">The sequence shown here is derived from an EMBL/GenBank/DDBJ whole genome shotgun (WGS) entry which is preliminary data.</text>
</comment>
<dbReference type="CDD" id="cd00170">
    <property type="entry name" value="SEC14"/>
    <property type="match status" value="1"/>
</dbReference>
<evidence type="ECO:0000256" key="1">
    <source>
        <dbReference type="SAM" id="MobiDB-lite"/>
    </source>
</evidence>
<feature type="signal peptide" evidence="2">
    <location>
        <begin position="1"/>
        <end position="25"/>
    </location>
</feature>
<dbReference type="Pfam" id="PF00650">
    <property type="entry name" value="CRAL_TRIO"/>
    <property type="match status" value="1"/>
</dbReference>
<feature type="chain" id="PRO_5010268846" evidence="2">
    <location>
        <begin position="26"/>
        <end position="659"/>
    </location>
</feature>
<dbReference type="OrthoDB" id="432083at2759"/>
<dbReference type="SUPFAM" id="SSF52087">
    <property type="entry name" value="CRAL/TRIO domain"/>
    <property type="match status" value="1"/>
</dbReference>
<dbReference type="AlphaFoldDB" id="A0A1Q9DS64"/>
<accession>A0A1Q9DS64</accession>
<evidence type="ECO:0000256" key="2">
    <source>
        <dbReference type="SAM" id="SignalP"/>
    </source>
</evidence>
<dbReference type="InterPro" id="IPR051064">
    <property type="entry name" value="SEC14/CRAL-TRIO_domain"/>
</dbReference>
<dbReference type="EMBL" id="LSRX01000412">
    <property type="protein sequence ID" value="OLP98002.1"/>
    <property type="molecule type" value="Genomic_DNA"/>
</dbReference>
<dbReference type="InterPro" id="IPR036865">
    <property type="entry name" value="CRAL-TRIO_dom_sf"/>
</dbReference>
<feature type="region of interest" description="Disordered" evidence="1">
    <location>
        <begin position="501"/>
        <end position="527"/>
    </location>
</feature>
<dbReference type="InterPro" id="IPR001251">
    <property type="entry name" value="CRAL-TRIO_dom"/>
</dbReference>
<dbReference type="Gene3D" id="3.40.525.10">
    <property type="entry name" value="CRAL-TRIO lipid binding domain"/>
    <property type="match status" value="1"/>
</dbReference>
<feature type="compositionally biased region" description="Pro residues" evidence="1">
    <location>
        <begin position="599"/>
        <end position="608"/>
    </location>
</feature>
<name>A0A1Q9DS64_SYMMI</name>
<dbReference type="PANTHER" id="PTHR23324:SF83">
    <property type="entry name" value="SEC14-LIKE PROTEIN 2"/>
    <property type="match status" value="1"/>
</dbReference>
<gene>
    <name evidence="4" type="primary">T23G5.2</name>
    <name evidence="4" type="ORF">AK812_SmicGene19590</name>
</gene>
<feature type="compositionally biased region" description="Basic and acidic residues" evidence="1">
    <location>
        <begin position="614"/>
        <end position="627"/>
    </location>
</feature>
<keyword evidence="2" id="KW-0732">Signal</keyword>
<dbReference type="PROSITE" id="PS50191">
    <property type="entry name" value="CRAL_TRIO"/>
    <property type="match status" value="1"/>
</dbReference>
<proteinExistence type="predicted"/>
<dbReference type="SUPFAM" id="SSF46938">
    <property type="entry name" value="CRAL/TRIO N-terminal domain"/>
    <property type="match status" value="1"/>
</dbReference>
<feature type="region of interest" description="Disordered" evidence="1">
    <location>
        <begin position="586"/>
        <end position="659"/>
    </location>
</feature>
<protein>
    <submittedName>
        <fullName evidence="4">CRAL-TRIO domain-containing protein T23G5.2</fullName>
    </submittedName>
</protein>